<reference evidence="1" key="1">
    <citation type="submission" date="2019-06" db="EMBL/GenBank/DDBJ databases">
        <authorList>
            <person name="Murdoch R.W."/>
            <person name="Fathepure B."/>
        </authorList>
    </citation>
    <scope>NUCLEOTIDE SEQUENCE</scope>
</reference>
<dbReference type="EMBL" id="MN079139">
    <property type="protein sequence ID" value="QEA06364.1"/>
    <property type="molecule type" value="Genomic_DNA"/>
</dbReference>
<sequence>MFFKRLFDGVAYSLERLQEAPVDTSLFRRCHQIRLHVREHIRDSRLGSPKRQNQHALFAVLRFAQARQQRLGAIVGKCLEQLEVRRTQGLHRMCRHP</sequence>
<accession>A0A5B8RFT0</accession>
<name>A0A5B8RFT0_9ZZZZ</name>
<proteinExistence type="predicted"/>
<protein>
    <submittedName>
        <fullName evidence="1">Uncharacterized protein</fullName>
    </submittedName>
</protein>
<evidence type="ECO:0000313" key="1">
    <source>
        <dbReference type="EMBL" id="QEA06364.1"/>
    </source>
</evidence>
<dbReference type="AlphaFoldDB" id="A0A5B8RFT0"/>
<gene>
    <name evidence="1" type="ORF">KBTEX_02696</name>
</gene>
<organism evidence="1">
    <name type="scientific">uncultured organism</name>
    <dbReference type="NCBI Taxonomy" id="155900"/>
    <lineage>
        <taxon>unclassified sequences</taxon>
        <taxon>environmental samples</taxon>
    </lineage>
</organism>